<comment type="caution">
    <text evidence="1">The sequence shown here is derived from an EMBL/GenBank/DDBJ whole genome shotgun (WGS) entry which is preliminary data.</text>
</comment>
<proteinExistence type="predicted"/>
<dbReference type="AlphaFoldDB" id="A0AAJ1MLN9"/>
<organism evidence="1 2">
    <name type="scientific">Candidatus Thalassospirochaeta sargassi</name>
    <dbReference type="NCBI Taxonomy" id="3119039"/>
    <lineage>
        <taxon>Bacteria</taxon>
        <taxon>Pseudomonadati</taxon>
        <taxon>Spirochaetota</taxon>
        <taxon>Spirochaetia</taxon>
        <taxon>Spirochaetales</taxon>
        <taxon>Spirochaetaceae</taxon>
        <taxon>Candidatus Thalassospirochaeta</taxon>
    </lineage>
</organism>
<name>A0AAJ1MLN9_9SPIO</name>
<sequence length="98" mass="10814">MTKEEFVFSIGFQGEAAIVDGKARKEYKNLSTSELAEKGLFRAAFCSALFDNDESEMKSVLESYKNQSGAQMSSIDDMKKMLGLYAVPDGINKVTVIN</sequence>
<dbReference type="Proteomes" id="UP001221217">
    <property type="component" value="Unassembled WGS sequence"/>
</dbReference>
<protein>
    <submittedName>
        <fullName evidence="1">Uncharacterized protein</fullName>
    </submittedName>
</protein>
<evidence type="ECO:0000313" key="1">
    <source>
        <dbReference type="EMBL" id="MDC7228106.1"/>
    </source>
</evidence>
<dbReference type="EMBL" id="JAQQAL010000040">
    <property type="protein sequence ID" value="MDC7228106.1"/>
    <property type="molecule type" value="Genomic_DNA"/>
</dbReference>
<accession>A0AAJ1MLN9</accession>
<reference evidence="1 2" key="1">
    <citation type="submission" date="2022-12" db="EMBL/GenBank/DDBJ databases">
        <title>Metagenome assembled genome from gulf of manar.</title>
        <authorList>
            <person name="Kohli P."/>
            <person name="Pk S."/>
            <person name="Venkata Ramana C."/>
            <person name="Sasikala C."/>
        </authorList>
    </citation>
    <scope>NUCLEOTIDE SEQUENCE [LARGE SCALE GENOMIC DNA]</scope>
    <source>
        <strain evidence="1">JB008</strain>
    </source>
</reference>
<evidence type="ECO:0000313" key="2">
    <source>
        <dbReference type="Proteomes" id="UP001221217"/>
    </source>
</evidence>
<gene>
    <name evidence="1" type="ORF">PQJ61_15185</name>
</gene>